<feature type="transmembrane region" description="Helical" evidence="1">
    <location>
        <begin position="20"/>
        <end position="43"/>
    </location>
</feature>
<organism evidence="3">
    <name type="scientific">Oppiella nova</name>
    <dbReference type="NCBI Taxonomy" id="334625"/>
    <lineage>
        <taxon>Eukaryota</taxon>
        <taxon>Metazoa</taxon>
        <taxon>Ecdysozoa</taxon>
        <taxon>Arthropoda</taxon>
        <taxon>Chelicerata</taxon>
        <taxon>Arachnida</taxon>
        <taxon>Acari</taxon>
        <taxon>Acariformes</taxon>
        <taxon>Sarcoptiformes</taxon>
        <taxon>Oribatida</taxon>
        <taxon>Brachypylina</taxon>
        <taxon>Oppioidea</taxon>
        <taxon>Oppiidae</taxon>
        <taxon>Oppiella</taxon>
    </lineage>
</organism>
<keyword evidence="1" id="KW-0472">Membrane</keyword>
<protein>
    <submittedName>
        <fullName evidence="3">Uncharacterized protein</fullName>
    </submittedName>
</protein>
<feature type="non-terminal residue" evidence="3">
    <location>
        <position position="1"/>
    </location>
</feature>
<gene>
    <name evidence="3" type="ORF">ONB1V03_LOCUS22368</name>
    <name evidence="2" type="ORF">ONB1V03_LOCUS7259</name>
</gene>
<dbReference type="Proteomes" id="UP000728032">
    <property type="component" value="Unassembled WGS sequence"/>
</dbReference>
<keyword evidence="4" id="KW-1185">Reference proteome</keyword>
<keyword evidence="1" id="KW-1133">Transmembrane helix</keyword>
<proteinExistence type="predicted"/>
<dbReference type="EMBL" id="CAJPVJ010003600">
    <property type="protein sequence ID" value="CAG2167762.1"/>
    <property type="molecule type" value="Genomic_DNA"/>
</dbReference>
<evidence type="ECO:0000313" key="3">
    <source>
        <dbReference type="EMBL" id="CAD7665811.1"/>
    </source>
</evidence>
<evidence type="ECO:0000313" key="2">
    <source>
        <dbReference type="EMBL" id="CAD7649377.1"/>
    </source>
</evidence>
<evidence type="ECO:0000256" key="1">
    <source>
        <dbReference type="SAM" id="Phobius"/>
    </source>
</evidence>
<reference evidence="3" key="1">
    <citation type="submission" date="2020-11" db="EMBL/GenBank/DDBJ databases">
        <authorList>
            <person name="Tran Van P."/>
        </authorList>
    </citation>
    <scope>NUCLEOTIDE SEQUENCE</scope>
</reference>
<feature type="transmembrane region" description="Helical" evidence="1">
    <location>
        <begin position="77"/>
        <end position="95"/>
    </location>
</feature>
<evidence type="ECO:0000313" key="4">
    <source>
        <dbReference type="Proteomes" id="UP000728032"/>
    </source>
</evidence>
<feature type="transmembrane region" description="Helical" evidence="1">
    <location>
        <begin position="50"/>
        <end position="71"/>
    </location>
</feature>
<sequence length="124" mass="13930">MQKVDLVCIMRNWDMTGKAMGLLILLIVVVGIVLMVVPSIGLVATYKEHYGMAMAFAVLMTLTSISTFSALFRDITYLSTLVYNLIVTALAYSFAMDCNKIRLNREVGRFPVIQQTPYAIRQLE</sequence>
<dbReference type="EMBL" id="CAJPVJ010049470">
    <property type="protein sequence ID" value="CAG2182947.1"/>
    <property type="molecule type" value="Genomic_DNA"/>
</dbReference>
<dbReference type="AlphaFoldDB" id="A0A7R9MV76"/>
<accession>A0A7R9MV76</accession>
<keyword evidence="1" id="KW-0812">Transmembrane</keyword>
<name>A0A7R9MV76_9ACAR</name>
<dbReference type="EMBL" id="OC918425">
    <property type="protein sequence ID" value="CAD7649377.1"/>
    <property type="molecule type" value="Genomic_DNA"/>
</dbReference>
<dbReference type="EMBL" id="OC964295">
    <property type="protein sequence ID" value="CAD7665811.1"/>
    <property type="molecule type" value="Genomic_DNA"/>
</dbReference>